<dbReference type="VEuPathDB" id="ToxoDB:CSUI_006326"/>
<name>A0A2C6KUS8_9APIC</name>
<proteinExistence type="predicted"/>
<keyword evidence="2" id="KW-1185">Reference proteome</keyword>
<reference evidence="1 2" key="1">
    <citation type="journal article" date="2017" name="Int. J. Parasitol.">
        <title>The genome of the protozoan parasite Cystoisospora suis and a reverse vaccinology approach to identify vaccine candidates.</title>
        <authorList>
            <person name="Palmieri N."/>
            <person name="Shrestha A."/>
            <person name="Ruttkowski B."/>
            <person name="Beck T."/>
            <person name="Vogl C."/>
            <person name="Tomley F."/>
            <person name="Blake D.P."/>
            <person name="Joachim A."/>
        </authorList>
    </citation>
    <scope>NUCLEOTIDE SEQUENCE [LARGE SCALE GENOMIC DNA]</scope>
    <source>
        <strain evidence="1 2">Wien I</strain>
    </source>
</reference>
<dbReference type="GeneID" id="94429700"/>
<protein>
    <submittedName>
        <fullName evidence="1">Uncharacterized protein</fullName>
    </submittedName>
</protein>
<accession>A0A2C6KUS8</accession>
<dbReference type="AlphaFoldDB" id="A0A2C6KUS8"/>
<organism evidence="1 2">
    <name type="scientific">Cystoisospora suis</name>
    <dbReference type="NCBI Taxonomy" id="483139"/>
    <lineage>
        <taxon>Eukaryota</taxon>
        <taxon>Sar</taxon>
        <taxon>Alveolata</taxon>
        <taxon>Apicomplexa</taxon>
        <taxon>Conoidasida</taxon>
        <taxon>Coccidia</taxon>
        <taxon>Eucoccidiorida</taxon>
        <taxon>Eimeriorina</taxon>
        <taxon>Sarcocystidae</taxon>
        <taxon>Cystoisospora</taxon>
    </lineage>
</organism>
<comment type="caution">
    <text evidence="1">The sequence shown here is derived from an EMBL/GenBank/DDBJ whole genome shotgun (WGS) entry which is preliminary data.</text>
</comment>
<evidence type="ECO:0000313" key="1">
    <source>
        <dbReference type="EMBL" id="PHJ19843.1"/>
    </source>
</evidence>
<evidence type="ECO:0000313" key="2">
    <source>
        <dbReference type="Proteomes" id="UP000221165"/>
    </source>
</evidence>
<feature type="non-terminal residue" evidence="1">
    <location>
        <position position="1"/>
    </location>
</feature>
<dbReference type="Proteomes" id="UP000221165">
    <property type="component" value="Unassembled WGS sequence"/>
</dbReference>
<dbReference type="RefSeq" id="XP_067921536.1">
    <property type="nucleotide sequence ID" value="XM_068066489.1"/>
</dbReference>
<dbReference type="EMBL" id="MIGC01003175">
    <property type="protein sequence ID" value="PHJ19843.1"/>
    <property type="molecule type" value="Genomic_DNA"/>
</dbReference>
<gene>
    <name evidence="1" type="ORF">CSUI_006326</name>
</gene>
<sequence>VVSFKRAKQACSSAGRWVREKSMSTRCEQQPTDCGHSVR</sequence>